<dbReference type="GO" id="GO:0016442">
    <property type="term" value="C:RISC complex"/>
    <property type="evidence" value="ECO:0007669"/>
    <property type="project" value="TreeGrafter"/>
</dbReference>
<feature type="non-terminal residue" evidence="5">
    <location>
        <position position="1"/>
    </location>
</feature>
<dbReference type="SMART" id="SM00358">
    <property type="entry name" value="DSRM"/>
    <property type="match status" value="2"/>
</dbReference>
<feature type="region of interest" description="Disordered" evidence="3">
    <location>
        <begin position="106"/>
        <end position="130"/>
    </location>
</feature>
<dbReference type="SUPFAM" id="SSF54768">
    <property type="entry name" value="dsRNA-binding domain-like"/>
    <property type="match status" value="2"/>
</dbReference>
<dbReference type="GO" id="GO:0016301">
    <property type="term" value="F:kinase activity"/>
    <property type="evidence" value="ECO:0007669"/>
    <property type="project" value="UniProtKB-KW"/>
</dbReference>
<keyword evidence="5" id="KW-0808">Transferase</keyword>
<keyword evidence="5" id="KW-0418">Kinase</keyword>
<dbReference type="FunFam" id="3.30.160.20:FF:000007">
    <property type="entry name" value="Double-stranded RNA-binding protein Staufen homolog 1"/>
    <property type="match status" value="1"/>
</dbReference>
<dbReference type="AlphaFoldDB" id="A0A7T8HF29"/>
<evidence type="ECO:0000256" key="1">
    <source>
        <dbReference type="ARBA" id="ARBA00022884"/>
    </source>
</evidence>
<dbReference type="Proteomes" id="UP000595437">
    <property type="component" value="Chromosome 6"/>
</dbReference>
<dbReference type="PROSITE" id="PS50137">
    <property type="entry name" value="DS_RBD"/>
    <property type="match status" value="2"/>
</dbReference>
<sequence>QSCRDYGDYDDGIPGNPVGELQELCMNRRMQPPTYEPHERSFVLVCIVGSKYRESGSGKSKKLAKRQAAYKMLSKLKTIPASTTKARTALDEDELALGIAHGTPRYGKSANRTISSPPRSAPSWAQSSPLSRASQISQEQDFSVTYVDIEEVALNGESHCLIQLSTDPVAVCYGVGTSAKEAKLNAAFHACEYLRIITK</sequence>
<dbReference type="GO" id="GO:0070920">
    <property type="term" value="P:regulation of regulatory ncRNA processing"/>
    <property type="evidence" value="ECO:0007669"/>
    <property type="project" value="TreeGrafter"/>
</dbReference>
<keyword evidence="6" id="KW-1185">Reference proteome</keyword>
<dbReference type="Pfam" id="PF00035">
    <property type="entry name" value="dsrm"/>
    <property type="match status" value="1"/>
</dbReference>
<feature type="compositionally biased region" description="Polar residues" evidence="3">
    <location>
        <begin position="110"/>
        <end position="130"/>
    </location>
</feature>
<dbReference type="PANTHER" id="PTHR46205:SF3">
    <property type="entry name" value="LOQUACIOUS, ISOFORM B"/>
    <property type="match status" value="1"/>
</dbReference>
<keyword evidence="1 2" id="KW-0694">RNA-binding</keyword>
<dbReference type="GO" id="GO:0005634">
    <property type="term" value="C:nucleus"/>
    <property type="evidence" value="ECO:0007669"/>
    <property type="project" value="TreeGrafter"/>
</dbReference>
<name>A0A7T8HF29_CALRO</name>
<dbReference type="OrthoDB" id="10056847at2759"/>
<proteinExistence type="predicted"/>
<evidence type="ECO:0000313" key="6">
    <source>
        <dbReference type="Proteomes" id="UP000595437"/>
    </source>
</evidence>
<dbReference type="GO" id="GO:0035197">
    <property type="term" value="F:siRNA binding"/>
    <property type="evidence" value="ECO:0007669"/>
    <property type="project" value="TreeGrafter"/>
</dbReference>
<evidence type="ECO:0000259" key="4">
    <source>
        <dbReference type="PROSITE" id="PS50137"/>
    </source>
</evidence>
<dbReference type="GO" id="GO:0030422">
    <property type="term" value="P:siRNA processing"/>
    <property type="evidence" value="ECO:0007669"/>
    <property type="project" value="TreeGrafter"/>
</dbReference>
<dbReference type="Gene3D" id="3.30.160.20">
    <property type="match status" value="2"/>
</dbReference>
<accession>A0A7T8HF29</accession>
<protein>
    <submittedName>
        <fullName evidence="5">Interferon-inducible double stranded RNA-dependent protein kinase activator A -like protein</fullName>
    </submittedName>
</protein>
<gene>
    <name evidence="5" type="ORF">FKW44_009392</name>
</gene>
<dbReference type="EMBL" id="CP045895">
    <property type="protein sequence ID" value="QQP48918.1"/>
    <property type="molecule type" value="Genomic_DNA"/>
</dbReference>
<feature type="domain" description="DRBM" evidence="4">
    <location>
        <begin position="128"/>
        <end position="196"/>
    </location>
</feature>
<evidence type="ECO:0000256" key="3">
    <source>
        <dbReference type="SAM" id="MobiDB-lite"/>
    </source>
</evidence>
<dbReference type="GO" id="GO:0005737">
    <property type="term" value="C:cytoplasm"/>
    <property type="evidence" value="ECO:0007669"/>
    <property type="project" value="TreeGrafter"/>
</dbReference>
<feature type="domain" description="DRBM" evidence="4">
    <location>
        <begin position="16"/>
        <end position="78"/>
    </location>
</feature>
<evidence type="ECO:0000256" key="2">
    <source>
        <dbReference type="PROSITE-ProRule" id="PRU00266"/>
    </source>
</evidence>
<dbReference type="PANTHER" id="PTHR46205">
    <property type="entry name" value="LOQUACIOUS, ISOFORM B"/>
    <property type="match status" value="1"/>
</dbReference>
<reference evidence="6" key="1">
    <citation type="submission" date="2021-01" db="EMBL/GenBank/DDBJ databases">
        <title>Caligus Genome Assembly.</title>
        <authorList>
            <person name="Gallardo-Escarate C."/>
        </authorList>
    </citation>
    <scope>NUCLEOTIDE SEQUENCE [LARGE SCALE GENOMIC DNA]</scope>
</reference>
<evidence type="ECO:0000313" key="5">
    <source>
        <dbReference type="EMBL" id="QQP48918.1"/>
    </source>
</evidence>
<dbReference type="GO" id="GO:0003725">
    <property type="term" value="F:double-stranded RNA binding"/>
    <property type="evidence" value="ECO:0007669"/>
    <property type="project" value="TreeGrafter"/>
</dbReference>
<dbReference type="InterPro" id="IPR051247">
    <property type="entry name" value="RLC_Component"/>
</dbReference>
<dbReference type="GO" id="GO:0070578">
    <property type="term" value="C:RISC-loading complex"/>
    <property type="evidence" value="ECO:0007669"/>
    <property type="project" value="TreeGrafter"/>
</dbReference>
<dbReference type="InterPro" id="IPR014720">
    <property type="entry name" value="dsRBD_dom"/>
</dbReference>
<organism evidence="5 6">
    <name type="scientific">Caligus rogercresseyi</name>
    <name type="common">Sea louse</name>
    <dbReference type="NCBI Taxonomy" id="217165"/>
    <lineage>
        <taxon>Eukaryota</taxon>
        <taxon>Metazoa</taxon>
        <taxon>Ecdysozoa</taxon>
        <taxon>Arthropoda</taxon>
        <taxon>Crustacea</taxon>
        <taxon>Multicrustacea</taxon>
        <taxon>Hexanauplia</taxon>
        <taxon>Copepoda</taxon>
        <taxon>Siphonostomatoida</taxon>
        <taxon>Caligidae</taxon>
        <taxon>Caligus</taxon>
    </lineage>
</organism>